<dbReference type="InterPro" id="IPR000209">
    <property type="entry name" value="Peptidase_S8/S53_dom"/>
</dbReference>
<dbReference type="Pfam" id="PF00082">
    <property type="entry name" value="Peptidase_S8"/>
    <property type="match status" value="1"/>
</dbReference>
<keyword evidence="3" id="KW-0378">Hydrolase</keyword>
<comment type="similarity">
    <text evidence="1">Belongs to the peptidase S8 family.</text>
</comment>
<dbReference type="PANTHER" id="PTHR43806:SF11">
    <property type="entry name" value="CEREVISIN-RELATED"/>
    <property type="match status" value="1"/>
</dbReference>
<evidence type="ECO:0000256" key="2">
    <source>
        <dbReference type="ARBA" id="ARBA00022670"/>
    </source>
</evidence>
<evidence type="ECO:0000256" key="1">
    <source>
        <dbReference type="ARBA" id="ARBA00011073"/>
    </source>
</evidence>
<accession>E9M4D9</accession>
<keyword evidence="4" id="KW-0720">Serine protease</keyword>
<dbReference type="GO" id="GO:0006508">
    <property type="term" value="P:proteolysis"/>
    <property type="evidence" value="ECO:0007669"/>
    <property type="project" value="UniProtKB-KW"/>
</dbReference>
<evidence type="ECO:0000256" key="4">
    <source>
        <dbReference type="ARBA" id="ARBA00022825"/>
    </source>
</evidence>
<feature type="non-terminal residue" evidence="6">
    <location>
        <position position="159"/>
    </location>
</feature>
<dbReference type="AlphaFoldDB" id="E9M4D9"/>
<dbReference type="InterPro" id="IPR022398">
    <property type="entry name" value="Peptidase_S8_His-AS"/>
</dbReference>
<dbReference type="PANTHER" id="PTHR43806">
    <property type="entry name" value="PEPTIDASE S8"/>
    <property type="match status" value="1"/>
</dbReference>
<dbReference type="InterPro" id="IPR036852">
    <property type="entry name" value="Peptidase_S8/S53_dom_sf"/>
</dbReference>
<dbReference type="PROSITE" id="PS00137">
    <property type="entry name" value="SUBTILASE_HIS"/>
    <property type="match status" value="1"/>
</dbReference>
<feature type="domain" description="Peptidase S8/S53" evidence="5">
    <location>
        <begin position="1"/>
        <end position="159"/>
    </location>
</feature>
<feature type="non-terminal residue" evidence="6">
    <location>
        <position position="1"/>
    </location>
</feature>
<evidence type="ECO:0000259" key="5">
    <source>
        <dbReference type="Pfam" id="PF00082"/>
    </source>
</evidence>
<evidence type="ECO:0000256" key="3">
    <source>
        <dbReference type="ARBA" id="ARBA00022801"/>
    </source>
</evidence>
<evidence type="ECO:0000313" key="6">
    <source>
        <dbReference type="EMBL" id="ADX07028.1"/>
    </source>
</evidence>
<sequence length="159" mass="16604">GHGTHVAGLIAGLDNGQGIVGIAPRAKIVAAKVLDDQGNGKLEWLTDGLQWAASVADVISMSLGPNRKPPETFHELIREIASKGIPIVAAAGNDAANVNWPAAYQEVIAVTAITRNLKRAWFSNRGPEAELAAPGVDLLSSYCGRKYAVLSGTSMATPH</sequence>
<keyword evidence="2" id="KW-0645">Protease</keyword>
<dbReference type="GO" id="GO:0004252">
    <property type="term" value="F:serine-type endopeptidase activity"/>
    <property type="evidence" value="ECO:0007669"/>
    <property type="project" value="InterPro"/>
</dbReference>
<dbReference type="Gene3D" id="3.40.50.200">
    <property type="entry name" value="Peptidase S8/S53 domain"/>
    <property type="match status" value="1"/>
</dbReference>
<protein>
    <submittedName>
        <fullName evidence="6">Subtilase</fullName>
    </submittedName>
</protein>
<organism evidence="6">
    <name type="scientific">uncultured microorganism</name>
    <dbReference type="NCBI Taxonomy" id="358574"/>
    <lineage>
        <taxon>unclassified sequences</taxon>
        <taxon>environmental samples</taxon>
    </lineage>
</organism>
<dbReference type="EMBL" id="HQ189540">
    <property type="protein sequence ID" value="ADX07028.1"/>
    <property type="molecule type" value="Genomic_DNA"/>
</dbReference>
<dbReference type="InterPro" id="IPR050131">
    <property type="entry name" value="Peptidase_S8_subtilisin-like"/>
</dbReference>
<proteinExistence type="inferred from homology"/>
<dbReference type="PROSITE" id="PS51892">
    <property type="entry name" value="SUBTILASE"/>
    <property type="match status" value="1"/>
</dbReference>
<reference evidence="6" key="1">
    <citation type="journal article" date="2011" name="Curr. Microbiol.">
        <title>Subtilase genes diversity in the biogas digester microbiota.</title>
        <authorList>
            <person name="Cheng X."/>
            <person name="Gao M."/>
            <person name="Wang M."/>
            <person name="Liu H."/>
            <person name="Sun J."/>
            <person name="Gao J."/>
        </authorList>
    </citation>
    <scope>NUCLEOTIDE SEQUENCE</scope>
</reference>
<dbReference type="SUPFAM" id="SSF52743">
    <property type="entry name" value="Subtilisin-like"/>
    <property type="match status" value="1"/>
</dbReference>
<name>E9M4D9_9ZZZZ</name>